<feature type="coiled-coil region" evidence="1">
    <location>
        <begin position="902"/>
        <end position="929"/>
    </location>
</feature>
<evidence type="ECO:0000313" key="4">
    <source>
        <dbReference type="Proteomes" id="UP000199569"/>
    </source>
</evidence>
<sequence>MRLRSLDLERYGSFTSKRLTFKTDARLHVVYGPNEAGKSTCLSAIADLLFGFEKSTAFDFLHDSKDLRIGATLAREDGTALTFRRRKGYKRTLIDENDKDLSDDALVPFLGGIGREVFLRAFGLNAGTLRASAKELGNSDGDLATALFTAASGLRGFSDLRADLEADASKIFAPRARDRRLHQVLAQYEAARKTIRERELRSSDYKAILSEIAVAEARLHEISELKAYGIAEMARIKRLKAAQPLVRLIDAEIERLEGYRSLPRIGDVALQELETALDHDVAATRDLEKSRLEEREIELERDGIRVDDGLVAQSARIDGLYSRVEAYRLALRDRPRVQAEAADLEADLADLATRLGCNPGEGFAQKRPTDAELARVQELMDQGRSLLERLATSRDTLGSEQAALKAHLGRRTQGDAPVDPTPFRSRLTALKPDLKRVEGGRAAAETIARDIRALREEAARLRPSIGDLEELAAVPLPPAELIEGYRSALDELAARSTQEVDRFRSCEEGIEQLRTQLTALRREGAVPTREQLDAARTQRGEAWSLIRSALFGERTLQPEEVAEGVSRFEQLVSGADRLADDIAADAERVFTIADLDRRLKQETARGAELARCLEEVERARTATLVEWEGLWSSVGVVPLEPRDMKSWCSAVASLLDRRDALRARQDEQTAIEEQGRTLLVPLKGLANELRLAPYEGADVLIMARYVEEAIEATARNWTEAREDEALLAEARRRIGDLQQAQEQGERAVVEWRARFDAAVAAMGLKPGASLIEAGAASTGWQRLPSLQKELDSLRKRVRGMERDTINPFETEARTVVADLAPDLTSLPLDGAVKELHSRVGDAKKARVLQEDLAMRLTRARAKVRTAAEVQERARKAVVDSASAMEQPADTDLRSLIASIRTRSEIEASLRGLRRQLGAATEQHDEIELRGALADFDPDRAEAELIRLAEANTQLDQEGKEAYAARDRHQTRLAEIEGGVGAEEAHQMRHGAEVQISETAREYLIHKLGSLLIGAALARHRAQNQSPLMTRAGILFNALTGGAFTGLEQAIGDDDAPRLIARRASGTTLATSEMSEGTVDQLYLALRLAYLQDYASRAEAVPFIGDDLFATFDDERAGHGLETLASFGLVVQPILFTHHSHIVEIARSRLGAKVDILDLSEVQLASPERLALAV</sequence>
<dbReference type="InterPro" id="IPR027417">
    <property type="entry name" value="P-loop_NTPase"/>
</dbReference>
<keyword evidence="4" id="KW-1185">Reference proteome</keyword>
<accession>A0A1G5HQH6</accession>
<dbReference type="OrthoDB" id="9764467at2"/>
<dbReference type="InterPro" id="IPR038734">
    <property type="entry name" value="YhaN_AAA"/>
</dbReference>
<dbReference type="Gene3D" id="3.40.50.300">
    <property type="entry name" value="P-loop containing nucleotide triphosphate hydrolases"/>
    <property type="match status" value="2"/>
</dbReference>
<evidence type="ECO:0000256" key="1">
    <source>
        <dbReference type="SAM" id="Coils"/>
    </source>
</evidence>
<proteinExistence type="predicted"/>
<organism evidence="3 4">
    <name type="scientific">Microvirga guangxiensis</name>
    <dbReference type="NCBI Taxonomy" id="549386"/>
    <lineage>
        <taxon>Bacteria</taxon>
        <taxon>Pseudomonadati</taxon>
        <taxon>Pseudomonadota</taxon>
        <taxon>Alphaproteobacteria</taxon>
        <taxon>Hyphomicrobiales</taxon>
        <taxon>Methylobacteriaceae</taxon>
        <taxon>Microvirga</taxon>
    </lineage>
</organism>
<dbReference type="Pfam" id="PF13514">
    <property type="entry name" value="AAA_27"/>
    <property type="match status" value="1"/>
</dbReference>
<feature type="coiled-coil region" evidence="1">
    <location>
        <begin position="720"/>
        <end position="747"/>
    </location>
</feature>
<name>A0A1G5HQH6_9HYPH</name>
<dbReference type="Proteomes" id="UP000199569">
    <property type="component" value="Unassembled WGS sequence"/>
</dbReference>
<dbReference type="PANTHER" id="PTHR41259:SF1">
    <property type="entry name" value="DOUBLE-STRAND BREAK REPAIR RAD50 ATPASE, PUTATIVE-RELATED"/>
    <property type="match status" value="1"/>
</dbReference>
<dbReference type="EMBL" id="FMVJ01000005">
    <property type="protein sequence ID" value="SCY65288.1"/>
    <property type="molecule type" value="Genomic_DNA"/>
</dbReference>
<dbReference type="SUPFAM" id="SSF52540">
    <property type="entry name" value="P-loop containing nucleoside triphosphate hydrolases"/>
    <property type="match status" value="1"/>
</dbReference>
<dbReference type="RefSeq" id="WP_091133615.1">
    <property type="nucleotide sequence ID" value="NZ_FMVJ01000005.1"/>
</dbReference>
<dbReference type="STRING" id="549386.SAMN02927923_01835"/>
<gene>
    <name evidence="3" type="ORF">SAMN02927923_01835</name>
</gene>
<dbReference type="PANTHER" id="PTHR41259">
    <property type="entry name" value="DOUBLE-STRAND BREAK REPAIR RAD50 ATPASE, PUTATIVE-RELATED"/>
    <property type="match status" value="1"/>
</dbReference>
<feature type="domain" description="YhaN AAA" evidence="2">
    <location>
        <begin position="1"/>
        <end position="205"/>
    </location>
</feature>
<evidence type="ECO:0000259" key="2">
    <source>
        <dbReference type="Pfam" id="PF13514"/>
    </source>
</evidence>
<reference evidence="4" key="1">
    <citation type="submission" date="2016-10" db="EMBL/GenBank/DDBJ databases">
        <authorList>
            <person name="Varghese N."/>
            <person name="Submissions S."/>
        </authorList>
    </citation>
    <scope>NUCLEOTIDE SEQUENCE [LARGE SCALE GENOMIC DNA]</scope>
    <source>
        <strain evidence="4">CGMCC 1.7666</strain>
    </source>
</reference>
<evidence type="ECO:0000313" key="3">
    <source>
        <dbReference type="EMBL" id="SCY65288.1"/>
    </source>
</evidence>
<protein>
    <submittedName>
        <fullName evidence="3">Uncharacterized protein YhaN</fullName>
    </submittedName>
</protein>
<keyword evidence="1" id="KW-0175">Coiled coil</keyword>
<dbReference type="AlphaFoldDB" id="A0A1G5HQH6"/>